<dbReference type="InterPro" id="IPR029024">
    <property type="entry name" value="TerB-like"/>
</dbReference>
<protein>
    <recommendedName>
        <fullName evidence="3">Nitrile hydratase subunit beta</fullName>
    </recommendedName>
</protein>
<gene>
    <name evidence="1" type="ORF">ACFOOL_14465</name>
</gene>
<sequence>MNVSNLQLQGLYLAIAAINNALVAKGVLSREEIDLALQRAEQTALGDDRLVEDMSSASRDAVAFPARLLMLANNSASETEIATFSELAKLVGQTKGRYPDEV</sequence>
<dbReference type="EMBL" id="JBHRYD010000013">
    <property type="protein sequence ID" value="MFC3705957.1"/>
    <property type="molecule type" value="Genomic_DNA"/>
</dbReference>
<reference evidence="2" key="1">
    <citation type="journal article" date="2019" name="Int. J. Syst. Evol. Microbiol.">
        <title>The Global Catalogue of Microorganisms (GCM) 10K type strain sequencing project: providing services to taxonomists for standard genome sequencing and annotation.</title>
        <authorList>
            <consortium name="The Broad Institute Genomics Platform"/>
            <consortium name="The Broad Institute Genome Sequencing Center for Infectious Disease"/>
            <person name="Wu L."/>
            <person name="Ma J."/>
        </authorList>
    </citation>
    <scope>NUCLEOTIDE SEQUENCE [LARGE SCALE GENOMIC DNA]</scope>
    <source>
        <strain evidence="2">KCTC 42281</strain>
    </source>
</reference>
<evidence type="ECO:0008006" key="3">
    <source>
        <dbReference type="Google" id="ProtNLM"/>
    </source>
</evidence>
<evidence type="ECO:0000313" key="2">
    <source>
        <dbReference type="Proteomes" id="UP001595613"/>
    </source>
</evidence>
<organism evidence="1 2">
    <name type="scientific">Devosia honganensis</name>
    <dbReference type="NCBI Taxonomy" id="1610527"/>
    <lineage>
        <taxon>Bacteria</taxon>
        <taxon>Pseudomonadati</taxon>
        <taxon>Pseudomonadota</taxon>
        <taxon>Alphaproteobacteria</taxon>
        <taxon>Hyphomicrobiales</taxon>
        <taxon>Devosiaceae</taxon>
        <taxon>Devosia</taxon>
    </lineage>
</organism>
<name>A0ABV7X319_9HYPH</name>
<evidence type="ECO:0000313" key="1">
    <source>
        <dbReference type="EMBL" id="MFC3705957.1"/>
    </source>
</evidence>
<dbReference type="Proteomes" id="UP001595613">
    <property type="component" value="Unassembled WGS sequence"/>
</dbReference>
<dbReference type="SUPFAM" id="SSF158682">
    <property type="entry name" value="TerB-like"/>
    <property type="match status" value="1"/>
</dbReference>
<comment type="caution">
    <text evidence="1">The sequence shown here is derived from an EMBL/GenBank/DDBJ whole genome shotgun (WGS) entry which is preliminary data.</text>
</comment>
<proteinExistence type="predicted"/>
<dbReference type="RefSeq" id="WP_380097950.1">
    <property type="nucleotide sequence ID" value="NZ_JBHRYD010000013.1"/>
</dbReference>
<keyword evidence="2" id="KW-1185">Reference proteome</keyword>
<accession>A0ABV7X319</accession>